<evidence type="ECO:0000313" key="2">
    <source>
        <dbReference type="EMBL" id="KIW06580.1"/>
    </source>
</evidence>
<proteinExistence type="predicted"/>
<feature type="region of interest" description="Disordered" evidence="1">
    <location>
        <begin position="91"/>
        <end position="132"/>
    </location>
</feature>
<organism evidence="2 3">
    <name type="scientific">Verruconis gallopava</name>
    <dbReference type="NCBI Taxonomy" id="253628"/>
    <lineage>
        <taxon>Eukaryota</taxon>
        <taxon>Fungi</taxon>
        <taxon>Dikarya</taxon>
        <taxon>Ascomycota</taxon>
        <taxon>Pezizomycotina</taxon>
        <taxon>Dothideomycetes</taxon>
        <taxon>Pleosporomycetidae</taxon>
        <taxon>Venturiales</taxon>
        <taxon>Sympoventuriaceae</taxon>
        <taxon>Verruconis</taxon>
    </lineage>
</organism>
<name>A0A0D2AJ66_9PEZI</name>
<evidence type="ECO:0000313" key="3">
    <source>
        <dbReference type="Proteomes" id="UP000053259"/>
    </source>
</evidence>
<dbReference type="AlphaFoldDB" id="A0A0D2AJ66"/>
<dbReference type="GeneID" id="27310272"/>
<protein>
    <recommendedName>
        <fullName evidence="4">Pentatricopeptide repeat domain-containing protein</fullName>
    </recommendedName>
</protein>
<dbReference type="InterPro" id="IPR011990">
    <property type="entry name" value="TPR-like_helical_dom_sf"/>
</dbReference>
<accession>A0A0D2AJ66</accession>
<dbReference type="Gene3D" id="1.25.40.10">
    <property type="entry name" value="Tetratricopeptide repeat domain"/>
    <property type="match status" value="1"/>
</dbReference>
<dbReference type="Proteomes" id="UP000053259">
    <property type="component" value="Unassembled WGS sequence"/>
</dbReference>
<reference evidence="2 3" key="1">
    <citation type="submission" date="2015-01" db="EMBL/GenBank/DDBJ databases">
        <title>The Genome Sequence of Ochroconis gallopava CBS43764.</title>
        <authorList>
            <consortium name="The Broad Institute Genomics Platform"/>
            <person name="Cuomo C."/>
            <person name="de Hoog S."/>
            <person name="Gorbushina A."/>
            <person name="Stielow B."/>
            <person name="Teixiera M."/>
            <person name="Abouelleil A."/>
            <person name="Chapman S.B."/>
            <person name="Priest M."/>
            <person name="Young S.K."/>
            <person name="Wortman J."/>
            <person name="Nusbaum C."/>
            <person name="Birren B."/>
        </authorList>
    </citation>
    <scope>NUCLEOTIDE SEQUENCE [LARGE SCALE GENOMIC DNA]</scope>
    <source>
        <strain evidence="2 3">CBS 43764</strain>
    </source>
</reference>
<sequence length="721" mass="82808">MRNLWLRIRPFGCCCHCYSCIENRHVQVRRLSVAIARFRCGRGFPPLLNDSFWTSSRETLVMRQRQRFQSGGAVKKEKCHDQEQVFENKEPLFQAGSGNGLPTSVSSKAADHIRREEGGQSDTEKREKKLKEAANDLRSLSIDHWSLEDVVTYEPMPGGATPPTVPSTTKADPKYMMPQSPWAPDHLKRQNYARVWTRKKIAKMETAIALFTVRVCRLLELNSQRPSNLIVLPEAIRPFARLPAEDHEYMEQALKRHLGILRNKLGFVAPHDPPHAPEEIDVFIPKYEHFEDGLHHELLRDLNASLVELFEGYKYLHLDFRTLMVKICHNLLVSSAPPNVQTMNILLLGFYSCDRYLTLSTSHVRHLVLDWLIDICRTVMIRPNEITCSTILATYRKRGMRDAFVDFIFLMRGMGGDRALMYTKDLTITRESAPRLSPTKTSPTVFKQAVYPSPMIFAEVIKGVAKFYTLEDAVAVCKEFTAKEWGYDWRCLHYLLNACIIAKDWQSGLWVWDEIKAFRAAGYEEPVRILAAMLALCVQCEQEQMFNDVLEYSAKQLRNISKAAFVDIATEILERAVDKMNDDELAALESRFTKGKSVERLHEQRAFEASIRRRLKDDPVFKRAVFGFGYDVLSEEHRRKKPQRESEHNPQGIGRKLDEQQKIVDVEDMNEVLLAEEENDVTRPGKDTKHNLLQDAEGGIDVDEDNTNSPSSPDRGKGHEQ</sequence>
<gene>
    <name evidence="2" type="ORF">PV09_02299</name>
</gene>
<feature type="compositionally biased region" description="Basic and acidic residues" evidence="1">
    <location>
        <begin position="109"/>
        <end position="132"/>
    </location>
</feature>
<feature type="region of interest" description="Disordered" evidence="1">
    <location>
        <begin position="636"/>
        <end position="661"/>
    </location>
</feature>
<dbReference type="RefSeq" id="XP_016216449.1">
    <property type="nucleotide sequence ID" value="XM_016355313.1"/>
</dbReference>
<feature type="compositionally biased region" description="Basic and acidic residues" evidence="1">
    <location>
        <begin position="680"/>
        <end position="692"/>
    </location>
</feature>
<dbReference type="InParanoid" id="A0A0D2AJ66"/>
<dbReference type="OrthoDB" id="185373at2759"/>
<dbReference type="HOGENOM" id="CLU_383657_0_0_1"/>
<evidence type="ECO:0000256" key="1">
    <source>
        <dbReference type="SAM" id="MobiDB-lite"/>
    </source>
</evidence>
<keyword evidence="3" id="KW-1185">Reference proteome</keyword>
<dbReference type="VEuPathDB" id="FungiDB:PV09_02299"/>
<evidence type="ECO:0008006" key="4">
    <source>
        <dbReference type="Google" id="ProtNLM"/>
    </source>
</evidence>
<feature type="region of interest" description="Disordered" evidence="1">
    <location>
        <begin position="675"/>
        <end position="721"/>
    </location>
</feature>
<dbReference type="EMBL" id="KN847534">
    <property type="protein sequence ID" value="KIW06580.1"/>
    <property type="molecule type" value="Genomic_DNA"/>
</dbReference>